<feature type="chain" id="PRO_5021837985" description="DnrO protein" evidence="1">
    <location>
        <begin position="29"/>
        <end position="166"/>
    </location>
</feature>
<proteinExistence type="predicted"/>
<dbReference type="KEGG" id="rhf:EUB48_08275"/>
<accession>A0A515DA38</accession>
<dbReference type="AlphaFoldDB" id="A0A515DA38"/>
<dbReference type="OrthoDB" id="6933865at2"/>
<gene>
    <name evidence="2" type="ORF">EUB48_08275</name>
</gene>
<keyword evidence="3" id="KW-1185">Reference proteome</keyword>
<organism evidence="2 3">
    <name type="scientific">Rhodoferax sediminis</name>
    <dbReference type="NCBI Taxonomy" id="2509614"/>
    <lineage>
        <taxon>Bacteria</taxon>
        <taxon>Pseudomonadati</taxon>
        <taxon>Pseudomonadota</taxon>
        <taxon>Betaproteobacteria</taxon>
        <taxon>Burkholderiales</taxon>
        <taxon>Comamonadaceae</taxon>
        <taxon>Rhodoferax</taxon>
    </lineage>
</organism>
<evidence type="ECO:0000256" key="1">
    <source>
        <dbReference type="SAM" id="SignalP"/>
    </source>
</evidence>
<feature type="signal peptide" evidence="1">
    <location>
        <begin position="1"/>
        <end position="28"/>
    </location>
</feature>
<dbReference type="EMBL" id="CP035503">
    <property type="protein sequence ID" value="QDL37275.1"/>
    <property type="molecule type" value="Genomic_DNA"/>
</dbReference>
<reference evidence="2 3" key="1">
    <citation type="submission" date="2019-01" db="EMBL/GenBank/DDBJ databases">
        <title>Genomic insights into a novel species Rhodoferax sp.</title>
        <authorList>
            <person name="Jin L."/>
        </authorList>
    </citation>
    <scope>NUCLEOTIDE SEQUENCE [LARGE SCALE GENOMIC DNA]</scope>
    <source>
        <strain evidence="2 3">CHu59-6-5</strain>
    </source>
</reference>
<keyword evidence="1" id="KW-0732">Signal</keyword>
<protein>
    <recommendedName>
        <fullName evidence="4">DnrO protein</fullName>
    </recommendedName>
</protein>
<dbReference type="Proteomes" id="UP000316798">
    <property type="component" value="Chromosome"/>
</dbReference>
<sequence length="166" mass="18002">MDRLLFHRFSAAFLTTAFAALLAGPVLAQTPAHTHDAVSLHKLSLDRGHRWATDEALRNGMDRIRGLVEPRLGDTHAGKLSAAQYRELATQVEVEVGTIVANCKLEPKADAMLHLVIADLGEGTDAMAGKNPKLSPAQGMAKVALAVNEYGRHFDHPGFKPIRNVH</sequence>
<evidence type="ECO:0008006" key="4">
    <source>
        <dbReference type="Google" id="ProtNLM"/>
    </source>
</evidence>
<name>A0A515DA38_9BURK</name>
<evidence type="ECO:0000313" key="2">
    <source>
        <dbReference type="EMBL" id="QDL37275.1"/>
    </source>
</evidence>
<evidence type="ECO:0000313" key="3">
    <source>
        <dbReference type="Proteomes" id="UP000316798"/>
    </source>
</evidence>
<dbReference type="RefSeq" id="WP_142818445.1">
    <property type="nucleotide sequence ID" value="NZ_CP035503.1"/>
</dbReference>